<keyword evidence="1" id="KW-0812">Transmembrane</keyword>
<name>A0A2N3YGU9_9MICO</name>
<dbReference type="Pfam" id="PF13487">
    <property type="entry name" value="HD_5"/>
    <property type="match status" value="1"/>
</dbReference>
<evidence type="ECO:0000313" key="2">
    <source>
        <dbReference type="EMBL" id="PKW26077.1"/>
    </source>
</evidence>
<feature type="transmembrane region" description="Helical" evidence="1">
    <location>
        <begin position="69"/>
        <end position="85"/>
    </location>
</feature>
<dbReference type="Gene3D" id="1.10.3210.10">
    <property type="entry name" value="Hypothetical protein af1432"/>
    <property type="match status" value="1"/>
</dbReference>
<dbReference type="RefSeq" id="WP_101394705.1">
    <property type="nucleotide sequence ID" value="NZ_PJNE01000001.1"/>
</dbReference>
<feature type="transmembrane region" description="Helical" evidence="1">
    <location>
        <begin position="205"/>
        <end position="223"/>
    </location>
</feature>
<dbReference type="CDD" id="cd00077">
    <property type="entry name" value="HDc"/>
    <property type="match status" value="1"/>
</dbReference>
<feature type="transmembrane region" description="Helical" evidence="1">
    <location>
        <begin position="91"/>
        <end position="110"/>
    </location>
</feature>
<feature type="transmembrane region" description="Helical" evidence="1">
    <location>
        <begin position="229"/>
        <end position="249"/>
    </location>
</feature>
<protein>
    <submittedName>
        <fullName evidence="2">HD domain-containing protein</fullName>
    </submittedName>
</protein>
<dbReference type="EMBL" id="PJNE01000001">
    <property type="protein sequence ID" value="PKW26077.1"/>
    <property type="molecule type" value="Genomic_DNA"/>
</dbReference>
<feature type="transmembrane region" description="Helical" evidence="1">
    <location>
        <begin position="122"/>
        <end position="142"/>
    </location>
</feature>
<comment type="caution">
    <text evidence="2">The sequence shown here is derived from an EMBL/GenBank/DDBJ whole genome shotgun (WGS) entry which is preliminary data.</text>
</comment>
<proteinExistence type="predicted"/>
<dbReference type="InterPro" id="IPR003607">
    <property type="entry name" value="HD/PDEase_dom"/>
</dbReference>
<keyword evidence="1" id="KW-0472">Membrane</keyword>
<feature type="transmembrane region" description="Helical" evidence="1">
    <location>
        <begin position="162"/>
        <end position="185"/>
    </location>
</feature>
<reference evidence="2 3" key="1">
    <citation type="submission" date="2017-12" db="EMBL/GenBank/DDBJ databases">
        <title>Sequencing the genomes of 1000 Actinobacteria strains.</title>
        <authorList>
            <person name="Klenk H.-P."/>
        </authorList>
    </citation>
    <scope>NUCLEOTIDE SEQUENCE [LARGE SCALE GENOMIC DNA]</scope>
    <source>
        <strain evidence="2 3">DSM 12806</strain>
    </source>
</reference>
<dbReference type="SUPFAM" id="SSF109604">
    <property type="entry name" value="HD-domain/PDEase-like"/>
    <property type="match status" value="1"/>
</dbReference>
<dbReference type="OrthoDB" id="40937at2"/>
<sequence length="442" mass="46364">MTSILRVARPLACALTLAAGVLVVASLVLSGGDLPTLLGTHAVTLAVFLGAIVVGELVRLRMPSGRDTAPLASASALAVAVVGPIQDQPVFQVGPGLVVLVVAMGLTLAAGARRLRRLPVTVAPLAARLLGVAIAASIVRQWGVGGQTLWSDQMRSDVPRGVVAVGMALAAAVGLVVELLLVAAVRAERQRTPWTTATRDELGEAAPLTFAVAVTGPMVAVMSPILGLLALPVALVPLVMAYSAVGQYARNRATNRQLIATLSRLTEEGGYTPSRHAERVSDLSVRMGRVLGLGERELRDVEYAALLHDLGQISLTDPIPDGATVLAAPSDQRDIAAEGARIIRKAETLDTVARYVELQTTPYRQVRELGEEVPMGSRIIKCANAFDDLTGGSDQPGDVAAAIERIHLGLGYEYDPDVVDALTRVVEDATAGRVGERRLVSR</sequence>
<keyword evidence="3" id="KW-1185">Reference proteome</keyword>
<accession>A0A2N3YGU9</accession>
<evidence type="ECO:0000256" key="1">
    <source>
        <dbReference type="SAM" id="Phobius"/>
    </source>
</evidence>
<dbReference type="AlphaFoldDB" id="A0A2N3YGU9"/>
<dbReference type="Proteomes" id="UP000233781">
    <property type="component" value="Unassembled WGS sequence"/>
</dbReference>
<organism evidence="2 3">
    <name type="scientific">Phycicoccus duodecadis</name>
    <dbReference type="NCBI Taxonomy" id="173053"/>
    <lineage>
        <taxon>Bacteria</taxon>
        <taxon>Bacillati</taxon>
        <taxon>Actinomycetota</taxon>
        <taxon>Actinomycetes</taxon>
        <taxon>Micrococcales</taxon>
        <taxon>Intrasporangiaceae</taxon>
        <taxon>Phycicoccus</taxon>
    </lineage>
</organism>
<keyword evidence="1" id="KW-1133">Transmembrane helix</keyword>
<dbReference type="PANTHER" id="PTHR45228:SF4">
    <property type="entry name" value="LIPOPROTEIN"/>
    <property type="match status" value="1"/>
</dbReference>
<dbReference type="InterPro" id="IPR052020">
    <property type="entry name" value="Cyclic_di-GMP/3'3'-cGAMP_PDE"/>
</dbReference>
<feature type="transmembrane region" description="Helical" evidence="1">
    <location>
        <begin position="40"/>
        <end position="57"/>
    </location>
</feature>
<dbReference type="PANTHER" id="PTHR45228">
    <property type="entry name" value="CYCLIC DI-GMP PHOSPHODIESTERASE TM_0186-RELATED"/>
    <property type="match status" value="1"/>
</dbReference>
<gene>
    <name evidence="2" type="ORF">ATL31_0882</name>
</gene>
<evidence type="ECO:0000313" key="3">
    <source>
        <dbReference type="Proteomes" id="UP000233781"/>
    </source>
</evidence>